<name>A0AAN8XAX2_HALRR</name>
<dbReference type="EMBL" id="JAXCGZ010009908">
    <property type="protein sequence ID" value="KAK7076034.1"/>
    <property type="molecule type" value="Genomic_DNA"/>
</dbReference>
<dbReference type="AlphaFoldDB" id="A0AAN8XAX2"/>
<reference evidence="1 2" key="1">
    <citation type="submission" date="2023-11" db="EMBL/GenBank/DDBJ databases">
        <title>Halocaridina rubra genome assembly.</title>
        <authorList>
            <person name="Smith C."/>
        </authorList>
    </citation>
    <scope>NUCLEOTIDE SEQUENCE [LARGE SCALE GENOMIC DNA]</scope>
    <source>
        <strain evidence="1">EP-1</strain>
        <tissue evidence="1">Whole</tissue>
    </source>
</reference>
<dbReference type="Proteomes" id="UP001381693">
    <property type="component" value="Unassembled WGS sequence"/>
</dbReference>
<protein>
    <submittedName>
        <fullName evidence="1">Uncharacterized protein</fullName>
    </submittedName>
</protein>
<comment type="caution">
    <text evidence="1">The sequence shown here is derived from an EMBL/GenBank/DDBJ whole genome shotgun (WGS) entry which is preliminary data.</text>
</comment>
<proteinExistence type="predicted"/>
<evidence type="ECO:0000313" key="2">
    <source>
        <dbReference type="Proteomes" id="UP001381693"/>
    </source>
</evidence>
<keyword evidence="2" id="KW-1185">Reference proteome</keyword>
<organism evidence="1 2">
    <name type="scientific">Halocaridina rubra</name>
    <name type="common">Hawaiian red shrimp</name>
    <dbReference type="NCBI Taxonomy" id="373956"/>
    <lineage>
        <taxon>Eukaryota</taxon>
        <taxon>Metazoa</taxon>
        <taxon>Ecdysozoa</taxon>
        <taxon>Arthropoda</taxon>
        <taxon>Crustacea</taxon>
        <taxon>Multicrustacea</taxon>
        <taxon>Malacostraca</taxon>
        <taxon>Eumalacostraca</taxon>
        <taxon>Eucarida</taxon>
        <taxon>Decapoda</taxon>
        <taxon>Pleocyemata</taxon>
        <taxon>Caridea</taxon>
        <taxon>Atyoidea</taxon>
        <taxon>Atyidae</taxon>
        <taxon>Halocaridina</taxon>
    </lineage>
</organism>
<sequence length="69" mass="7691">MSQFPSSSCYLISFKCFASSKDQGRFARSVQRCQIDNGSDKKNELMVYVVRGYTGRGCRPIASDLDNLG</sequence>
<gene>
    <name evidence="1" type="ORF">SK128_007642</name>
</gene>
<accession>A0AAN8XAX2</accession>
<evidence type="ECO:0000313" key="1">
    <source>
        <dbReference type="EMBL" id="KAK7076034.1"/>
    </source>
</evidence>